<reference evidence="1" key="1">
    <citation type="submission" date="2020-10" db="EMBL/GenBank/DDBJ databases">
        <authorList>
            <person name="Gilroy R."/>
        </authorList>
    </citation>
    <scope>NUCLEOTIDE SEQUENCE</scope>
    <source>
        <strain evidence="1">ChiHcec3-11533</strain>
    </source>
</reference>
<evidence type="ECO:0000313" key="1">
    <source>
        <dbReference type="EMBL" id="HIU33502.1"/>
    </source>
</evidence>
<dbReference type="Gene3D" id="1.50.10.100">
    <property type="entry name" value="Chondroitin AC/alginate lyase"/>
    <property type="match status" value="1"/>
</dbReference>
<sequence>MFLNALSAILATLTPERAPLYRVPSARAAKAETDAINAINRVHRSMPLSRRMEEPEEYARVQRERRHDLEALLFRGDKPAMRTAMDLICEIAEETSWALSPAEAFEDEFHPTIDTQAAQTAALFGWVARALGDRLDEISPRIRSRLLYETRRRIFAPVLAHDDYAFLRGEAPGSVDILCSIITAAILLEPDVSKRAAILKRLFKYLDACLDSTPPAPVAFRLADACAVADLGQLIKRATLGVVDKTQELPDEQWLDEILFSHVTDGWFLNFFGGSAQPALSGQAIFRLGRVCGDRALMALGAALHRHNSLPSPSVTGRLFDFAHWEALQAELSPVPRLKHAAMDDGRILQARGAGFFCALTTGGNSRNVGDLTLYLDNVPVLLPEKGYCSIPTISGMAQLSAPTATPQPDWEFTDERAIMGVDVSRAYPPEAGVRAHQRTLMLAREEYSAQLVDVFDFDAAKDVCFRFVTPMEPQRVESGAKLGPALFLWEGDPEVSARALGSSPSFPQGIWEICLTYVQAAPRSMYTFFFKHA</sequence>
<dbReference type="InterPro" id="IPR008929">
    <property type="entry name" value="Chondroitin_lyas"/>
</dbReference>
<evidence type="ECO:0008006" key="3">
    <source>
        <dbReference type="Google" id="ProtNLM"/>
    </source>
</evidence>
<proteinExistence type="predicted"/>
<name>A0A9D1IC87_9FIRM</name>
<organism evidence="1 2">
    <name type="scientific">Candidatus Pullichristensenella excrementigallinarum</name>
    <dbReference type="NCBI Taxonomy" id="2840907"/>
    <lineage>
        <taxon>Bacteria</taxon>
        <taxon>Bacillati</taxon>
        <taxon>Bacillota</taxon>
        <taxon>Clostridia</taxon>
        <taxon>Candidatus Pullichristensenella</taxon>
    </lineage>
</organism>
<evidence type="ECO:0000313" key="2">
    <source>
        <dbReference type="Proteomes" id="UP000824072"/>
    </source>
</evidence>
<comment type="caution">
    <text evidence="1">The sequence shown here is derived from an EMBL/GenBank/DDBJ whole genome shotgun (WGS) entry which is preliminary data.</text>
</comment>
<gene>
    <name evidence="1" type="ORF">IAB02_02980</name>
</gene>
<dbReference type="AlphaFoldDB" id="A0A9D1IC87"/>
<dbReference type="EMBL" id="DVMU01000065">
    <property type="protein sequence ID" value="HIU33502.1"/>
    <property type="molecule type" value="Genomic_DNA"/>
</dbReference>
<accession>A0A9D1IC87</accession>
<reference evidence="1" key="2">
    <citation type="journal article" date="2021" name="PeerJ">
        <title>Extensive microbial diversity within the chicken gut microbiome revealed by metagenomics and culture.</title>
        <authorList>
            <person name="Gilroy R."/>
            <person name="Ravi A."/>
            <person name="Getino M."/>
            <person name="Pursley I."/>
            <person name="Horton D.L."/>
            <person name="Alikhan N.F."/>
            <person name="Baker D."/>
            <person name="Gharbi K."/>
            <person name="Hall N."/>
            <person name="Watson M."/>
            <person name="Adriaenssens E.M."/>
            <person name="Foster-Nyarko E."/>
            <person name="Jarju S."/>
            <person name="Secka A."/>
            <person name="Antonio M."/>
            <person name="Oren A."/>
            <person name="Chaudhuri R.R."/>
            <person name="La Ragione R."/>
            <person name="Hildebrand F."/>
            <person name="Pallen M.J."/>
        </authorList>
    </citation>
    <scope>NUCLEOTIDE SEQUENCE</scope>
    <source>
        <strain evidence="1">ChiHcec3-11533</strain>
    </source>
</reference>
<dbReference type="Proteomes" id="UP000824072">
    <property type="component" value="Unassembled WGS sequence"/>
</dbReference>
<protein>
    <recommendedName>
        <fullName evidence="3">Heparinase</fullName>
    </recommendedName>
</protein>